<sequence>MQGDKKTGKQGILGIKERHPYRQKGMQQGRRTGNARNNREFPIQKGWSGPNLPVADTHLADACTGQVTVLLISERVNCVALDGRGWQLISFPYSMSGSIW</sequence>
<keyword evidence="3" id="KW-1185">Reference proteome</keyword>
<dbReference type="AlphaFoldDB" id="A0A5B7IX29"/>
<name>A0A5B7IX29_PORTR</name>
<evidence type="ECO:0000256" key="1">
    <source>
        <dbReference type="SAM" id="MobiDB-lite"/>
    </source>
</evidence>
<protein>
    <submittedName>
        <fullName evidence="2">Uncharacterized protein</fullName>
    </submittedName>
</protein>
<accession>A0A5B7IX29</accession>
<dbReference type="Proteomes" id="UP000324222">
    <property type="component" value="Unassembled WGS sequence"/>
</dbReference>
<organism evidence="2 3">
    <name type="scientific">Portunus trituberculatus</name>
    <name type="common">Swimming crab</name>
    <name type="synonym">Neptunus trituberculatus</name>
    <dbReference type="NCBI Taxonomy" id="210409"/>
    <lineage>
        <taxon>Eukaryota</taxon>
        <taxon>Metazoa</taxon>
        <taxon>Ecdysozoa</taxon>
        <taxon>Arthropoda</taxon>
        <taxon>Crustacea</taxon>
        <taxon>Multicrustacea</taxon>
        <taxon>Malacostraca</taxon>
        <taxon>Eumalacostraca</taxon>
        <taxon>Eucarida</taxon>
        <taxon>Decapoda</taxon>
        <taxon>Pleocyemata</taxon>
        <taxon>Brachyura</taxon>
        <taxon>Eubrachyura</taxon>
        <taxon>Portunoidea</taxon>
        <taxon>Portunidae</taxon>
        <taxon>Portuninae</taxon>
        <taxon>Portunus</taxon>
    </lineage>
</organism>
<proteinExistence type="predicted"/>
<reference evidence="2 3" key="1">
    <citation type="submission" date="2019-05" db="EMBL/GenBank/DDBJ databases">
        <title>Another draft genome of Portunus trituberculatus and its Hox gene families provides insights of decapod evolution.</title>
        <authorList>
            <person name="Jeong J.-H."/>
            <person name="Song I."/>
            <person name="Kim S."/>
            <person name="Choi T."/>
            <person name="Kim D."/>
            <person name="Ryu S."/>
            <person name="Kim W."/>
        </authorList>
    </citation>
    <scope>NUCLEOTIDE SEQUENCE [LARGE SCALE GENOMIC DNA]</scope>
    <source>
        <tissue evidence="2">Muscle</tissue>
    </source>
</reference>
<evidence type="ECO:0000313" key="3">
    <source>
        <dbReference type="Proteomes" id="UP000324222"/>
    </source>
</evidence>
<comment type="caution">
    <text evidence="2">The sequence shown here is derived from an EMBL/GenBank/DDBJ whole genome shotgun (WGS) entry which is preliminary data.</text>
</comment>
<feature type="region of interest" description="Disordered" evidence="1">
    <location>
        <begin position="1"/>
        <end position="49"/>
    </location>
</feature>
<gene>
    <name evidence="2" type="ORF">E2C01_081089</name>
</gene>
<evidence type="ECO:0000313" key="2">
    <source>
        <dbReference type="EMBL" id="MPC86266.1"/>
    </source>
</evidence>
<dbReference type="EMBL" id="VSRR010070966">
    <property type="protein sequence ID" value="MPC86266.1"/>
    <property type="molecule type" value="Genomic_DNA"/>
</dbReference>
<feature type="compositionally biased region" description="Polar residues" evidence="1">
    <location>
        <begin position="25"/>
        <end position="36"/>
    </location>
</feature>